<dbReference type="OrthoDB" id="5655802at2"/>
<evidence type="ECO:0000313" key="1">
    <source>
        <dbReference type="EMBL" id="KTD35415.1"/>
    </source>
</evidence>
<reference evidence="2 4" key="2">
    <citation type="submission" date="2018-06" db="EMBL/GenBank/DDBJ databases">
        <authorList>
            <consortium name="Pathogen Informatics"/>
            <person name="Doyle S."/>
        </authorList>
    </citation>
    <scope>NUCLEOTIDE SEQUENCE [LARGE SCALE GENOMIC DNA]</scope>
    <source>
        <strain evidence="2 4">NCTC12239</strain>
    </source>
</reference>
<dbReference type="AlphaFoldDB" id="A0A378JVE9"/>
<gene>
    <name evidence="1" type="ORF">Lmor_0862</name>
    <name evidence="2" type="ORF">NCTC12239_00918</name>
</gene>
<accession>A0A378JVE9</accession>
<organism evidence="2 4">
    <name type="scientific">Legionella moravica</name>
    <dbReference type="NCBI Taxonomy" id="39962"/>
    <lineage>
        <taxon>Bacteria</taxon>
        <taxon>Pseudomonadati</taxon>
        <taxon>Pseudomonadota</taxon>
        <taxon>Gammaproteobacteria</taxon>
        <taxon>Legionellales</taxon>
        <taxon>Legionellaceae</taxon>
        <taxon>Legionella</taxon>
    </lineage>
</organism>
<protein>
    <submittedName>
        <fullName evidence="2">Uncharacterized protein</fullName>
    </submittedName>
</protein>
<dbReference type="EMBL" id="LNYN01000014">
    <property type="protein sequence ID" value="KTD35415.1"/>
    <property type="molecule type" value="Genomic_DNA"/>
</dbReference>
<dbReference type="Proteomes" id="UP000054985">
    <property type="component" value="Unassembled WGS sequence"/>
</dbReference>
<keyword evidence="3" id="KW-1185">Reference proteome</keyword>
<dbReference type="Proteomes" id="UP000254040">
    <property type="component" value="Unassembled WGS sequence"/>
</dbReference>
<dbReference type="STRING" id="39962.Lmor_0862"/>
<sequence length="101" mass="11302">MIGDINPTKKKYDVKIVCVDYKGTPILQGSVKRSLIGFTCHIGGDIVKGYTQTLGLNPKLGAMVKDQVVPLKDGDYCIKLYFENKLIGITKFNYYVIKNKL</sequence>
<evidence type="ECO:0000313" key="2">
    <source>
        <dbReference type="EMBL" id="STX62000.1"/>
    </source>
</evidence>
<dbReference type="EMBL" id="UGOG01000001">
    <property type="protein sequence ID" value="STX62000.1"/>
    <property type="molecule type" value="Genomic_DNA"/>
</dbReference>
<evidence type="ECO:0000313" key="3">
    <source>
        <dbReference type="Proteomes" id="UP000054985"/>
    </source>
</evidence>
<evidence type="ECO:0000313" key="4">
    <source>
        <dbReference type="Proteomes" id="UP000254040"/>
    </source>
</evidence>
<proteinExistence type="predicted"/>
<dbReference type="RefSeq" id="WP_028383557.1">
    <property type="nucleotide sequence ID" value="NZ_CAAAJG010000002.1"/>
</dbReference>
<reference evidence="1 3" key="1">
    <citation type="submission" date="2015-11" db="EMBL/GenBank/DDBJ databases">
        <title>Genomic analysis of 38 Legionella species identifies large and diverse effector repertoires.</title>
        <authorList>
            <person name="Burstein D."/>
            <person name="Amaro F."/>
            <person name="Zusman T."/>
            <person name="Lifshitz Z."/>
            <person name="Cohen O."/>
            <person name="Gilbert J.A."/>
            <person name="Pupko T."/>
            <person name="Shuman H.A."/>
            <person name="Segal G."/>
        </authorList>
    </citation>
    <scope>NUCLEOTIDE SEQUENCE [LARGE SCALE GENOMIC DNA]</scope>
    <source>
        <strain evidence="1 3">ATCC 43877</strain>
    </source>
</reference>
<name>A0A378JVE9_9GAMM</name>